<evidence type="ECO:0000313" key="1">
    <source>
        <dbReference type="EMBL" id="MFC0268100.1"/>
    </source>
</evidence>
<dbReference type="EMBL" id="JBHLVX010000035">
    <property type="protein sequence ID" value="MFC0268100.1"/>
    <property type="molecule type" value="Genomic_DNA"/>
</dbReference>
<organism evidence="1 2">
    <name type="scientific">Kushneria aurantia</name>
    <dbReference type="NCBI Taxonomy" id="504092"/>
    <lineage>
        <taxon>Bacteria</taxon>
        <taxon>Pseudomonadati</taxon>
        <taxon>Pseudomonadota</taxon>
        <taxon>Gammaproteobacteria</taxon>
        <taxon>Oceanospirillales</taxon>
        <taxon>Halomonadaceae</taxon>
        <taxon>Kushneria</taxon>
    </lineage>
</organism>
<evidence type="ECO:0000313" key="2">
    <source>
        <dbReference type="Proteomes" id="UP001589814"/>
    </source>
</evidence>
<accession>A0ABV6G382</accession>
<dbReference type="Proteomes" id="UP001589814">
    <property type="component" value="Unassembled WGS sequence"/>
</dbReference>
<keyword evidence="2" id="KW-1185">Reference proteome</keyword>
<dbReference type="RefSeq" id="WP_019951890.1">
    <property type="nucleotide sequence ID" value="NZ_JBHLVX010000035.1"/>
</dbReference>
<gene>
    <name evidence="1" type="ORF">ACFFHW_08920</name>
</gene>
<comment type="caution">
    <text evidence="1">The sequence shown here is derived from an EMBL/GenBank/DDBJ whole genome shotgun (WGS) entry which is preliminary data.</text>
</comment>
<name>A0ABV6G382_9GAMM</name>
<reference evidence="1 2" key="1">
    <citation type="submission" date="2024-09" db="EMBL/GenBank/DDBJ databases">
        <authorList>
            <person name="Sun Q."/>
            <person name="Mori K."/>
        </authorList>
    </citation>
    <scope>NUCLEOTIDE SEQUENCE [LARGE SCALE GENOMIC DNA]</scope>
    <source>
        <strain evidence="1 2">CCM 7415</strain>
    </source>
</reference>
<proteinExistence type="predicted"/>
<sequence>MVSVDELPALPSGEKQGYRLLPSKFPPIALFEDVASGDEFEILHELQALTNPCLQTKIGNLTLIDTNEIPFGIQGCFYATAPFTHVNPVCSRFSRGQLGMLKLFRFVGCTVFTKPYYWGHNKTNKENPP</sequence>
<protein>
    <submittedName>
        <fullName evidence="1">Uncharacterized protein</fullName>
    </submittedName>
</protein>